<reference evidence="1" key="1">
    <citation type="journal article" date="2015" name="Nature">
        <title>Complex archaea that bridge the gap between prokaryotes and eukaryotes.</title>
        <authorList>
            <person name="Spang A."/>
            <person name="Saw J.H."/>
            <person name="Jorgensen S.L."/>
            <person name="Zaremba-Niedzwiedzka K."/>
            <person name="Martijn J."/>
            <person name="Lind A.E."/>
            <person name="van Eijk R."/>
            <person name="Schleper C."/>
            <person name="Guy L."/>
            <person name="Ettema T.J."/>
        </authorList>
    </citation>
    <scope>NUCLEOTIDE SEQUENCE</scope>
</reference>
<dbReference type="EMBL" id="LAZR01018585">
    <property type="protein sequence ID" value="KKL95837.1"/>
    <property type="molecule type" value="Genomic_DNA"/>
</dbReference>
<evidence type="ECO:0000313" key="1">
    <source>
        <dbReference type="EMBL" id="KKL95837.1"/>
    </source>
</evidence>
<feature type="non-terminal residue" evidence="1">
    <location>
        <position position="1"/>
    </location>
</feature>
<dbReference type="AlphaFoldDB" id="A0A0F9J9T1"/>
<sequence length="536" mass="58178">STDRAFNKKLVAVGSDTLFYESASALTELTAARNGIDCTKLLQICAAYQKAFIANEAVFKIADFGNVMILPVDIVSGGVLPVKGTLLTGDTNSAQMVVDFVDASTGAAKVYGQRVTSALFVDEDIVTGINADDTSVSFVLDENETAGPHFYNWTVFAASAATYGALPDFASLICLYRGRVVLSGNKEYPFQWYMSRQGHPFDFNYALNDAQTAVAGSNADAGELGDIVTALIPYKDDYLVFGCGSQIWFLAGDPAAGGSLNELDLTTGIYGGQAWCFDNVGNLFFWGTNGIYKTTVPGVPQNVSRISLPNLVKDEAVDSSTHRITMAYDPRRSGILITITKFADDTHSNYFYDLATEGFFPESSHADCAVYSQLFYQGDAPDYRRLLVGCGDGYVRYYDEDTLSDIIADDTVTAINSYCTWGPIKLAQNDDYYGLLTALEVITAGGASGGSQSDSSNVSYNIFVADTAEEILEKLYANTDYRVTGTIVAPGRPKGSRIRKRFRAMYLGLRLWNSTAAETWSVNKIIGTIKQGGRFK</sequence>
<proteinExistence type="predicted"/>
<name>A0A0F9J9T1_9ZZZZ</name>
<protein>
    <submittedName>
        <fullName evidence="1">Uncharacterized protein</fullName>
    </submittedName>
</protein>
<gene>
    <name evidence="1" type="ORF">LCGC14_1850580</name>
</gene>
<comment type="caution">
    <text evidence="1">The sequence shown here is derived from an EMBL/GenBank/DDBJ whole genome shotgun (WGS) entry which is preliminary data.</text>
</comment>
<organism evidence="1">
    <name type="scientific">marine sediment metagenome</name>
    <dbReference type="NCBI Taxonomy" id="412755"/>
    <lineage>
        <taxon>unclassified sequences</taxon>
        <taxon>metagenomes</taxon>
        <taxon>ecological metagenomes</taxon>
    </lineage>
</organism>
<accession>A0A0F9J9T1</accession>